<name>A0ABP6YEH0_9FLAO</name>
<evidence type="ECO:0000313" key="1">
    <source>
        <dbReference type="EMBL" id="GAA3579342.1"/>
    </source>
</evidence>
<sequence length="408" mass="48195">MLTLVGLASWSQAANNESQIKSIDAKLFKVEVTNGQIIKEKPVFKIRSDYPIRENFFTGKIVYNERGLATEIYYPNNKGAYYLKDNYYYDENQNVVKAVMTMFELNDSIVLKMTYDSLGRLEKTRWNKRSVPIKGWFKKIFYKYLSRDLTDEDYHRYYLSNDDTTADLQLAEYDNIALKNNHHFELFDERGSLLKEKYMYVDTTQIGPLDPKTIDTIAVQLEYEYLENGLLKNKKQILEKRALQKGIPPMKMFDKSMTTWKYKYTEGDKIKEEIKIVEQMPSKAGFLKIKGSIKTFKRAHEYVDNNEKHVIYDYDDKGALEYTTTKIFNTDHQLMEMIVEGEKRKSIDIYNEKGNHISHALFKKDKKVSEFTAQYTYDPEGNWITCVLSDSEKNEPLYMLIERTIDYY</sequence>
<evidence type="ECO:0000313" key="2">
    <source>
        <dbReference type="Proteomes" id="UP001500954"/>
    </source>
</evidence>
<comment type="caution">
    <text evidence="1">The sequence shown here is derived from an EMBL/GenBank/DDBJ whole genome shotgun (WGS) entry which is preliminary data.</text>
</comment>
<keyword evidence="2" id="KW-1185">Reference proteome</keyword>
<organism evidence="1 2">
    <name type="scientific">Snuella lapsa</name>
    <dbReference type="NCBI Taxonomy" id="870481"/>
    <lineage>
        <taxon>Bacteria</taxon>
        <taxon>Pseudomonadati</taxon>
        <taxon>Bacteroidota</taxon>
        <taxon>Flavobacteriia</taxon>
        <taxon>Flavobacteriales</taxon>
        <taxon>Flavobacteriaceae</taxon>
        <taxon>Snuella</taxon>
    </lineage>
</organism>
<reference evidence="2" key="1">
    <citation type="journal article" date="2019" name="Int. J. Syst. Evol. Microbiol.">
        <title>The Global Catalogue of Microorganisms (GCM) 10K type strain sequencing project: providing services to taxonomists for standard genome sequencing and annotation.</title>
        <authorList>
            <consortium name="The Broad Institute Genomics Platform"/>
            <consortium name="The Broad Institute Genome Sequencing Center for Infectious Disease"/>
            <person name="Wu L."/>
            <person name="Ma J."/>
        </authorList>
    </citation>
    <scope>NUCLEOTIDE SEQUENCE [LARGE SCALE GENOMIC DNA]</scope>
    <source>
        <strain evidence="2">JCM 17111</strain>
    </source>
</reference>
<dbReference type="EMBL" id="BAABCY010000079">
    <property type="protein sequence ID" value="GAA3579342.1"/>
    <property type="molecule type" value="Genomic_DNA"/>
</dbReference>
<accession>A0ABP6YEH0</accession>
<gene>
    <name evidence="1" type="ORF">GCM10022395_29990</name>
</gene>
<dbReference type="Proteomes" id="UP001500954">
    <property type="component" value="Unassembled WGS sequence"/>
</dbReference>
<proteinExistence type="predicted"/>
<protein>
    <submittedName>
        <fullName evidence="1">Uncharacterized protein</fullName>
    </submittedName>
</protein>